<dbReference type="InterPro" id="IPR001245">
    <property type="entry name" value="Ser-Thr/Tyr_kinase_cat_dom"/>
</dbReference>
<feature type="compositionally biased region" description="Low complexity" evidence="1">
    <location>
        <begin position="506"/>
        <end position="518"/>
    </location>
</feature>
<dbReference type="PRINTS" id="PR00109">
    <property type="entry name" value="TYRKINASE"/>
</dbReference>
<accession>A0A397I9B6</accession>
<protein>
    <recommendedName>
        <fullName evidence="2">Protein kinase domain-containing protein</fullName>
    </recommendedName>
</protein>
<dbReference type="EMBL" id="PQFF01000256">
    <property type="protein sequence ID" value="RHZ69733.1"/>
    <property type="molecule type" value="Genomic_DNA"/>
</dbReference>
<feature type="domain" description="Protein kinase" evidence="2">
    <location>
        <begin position="64"/>
        <end position="344"/>
    </location>
</feature>
<dbReference type="InterPro" id="IPR051681">
    <property type="entry name" value="Ser/Thr_Kinases-Pseudokinases"/>
</dbReference>
<dbReference type="GO" id="GO:0004674">
    <property type="term" value="F:protein serine/threonine kinase activity"/>
    <property type="evidence" value="ECO:0007669"/>
    <property type="project" value="TreeGrafter"/>
</dbReference>
<dbReference type="PROSITE" id="PS50011">
    <property type="entry name" value="PROTEIN_KINASE_DOM"/>
    <property type="match status" value="1"/>
</dbReference>
<evidence type="ECO:0000256" key="1">
    <source>
        <dbReference type="SAM" id="MobiDB-lite"/>
    </source>
</evidence>
<gene>
    <name evidence="3" type="ORF">Glove_279g21</name>
</gene>
<dbReference type="Proteomes" id="UP000266861">
    <property type="component" value="Unassembled WGS sequence"/>
</dbReference>
<dbReference type="InterPro" id="IPR000719">
    <property type="entry name" value="Prot_kinase_dom"/>
</dbReference>
<dbReference type="Gene3D" id="1.10.510.10">
    <property type="entry name" value="Transferase(Phosphotransferase) domain 1"/>
    <property type="match status" value="1"/>
</dbReference>
<organism evidence="3 4">
    <name type="scientific">Diversispora epigaea</name>
    <dbReference type="NCBI Taxonomy" id="1348612"/>
    <lineage>
        <taxon>Eukaryota</taxon>
        <taxon>Fungi</taxon>
        <taxon>Fungi incertae sedis</taxon>
        <taxon>Mucoromycota</taxon>
        <taxon>Glomeromycotina</taxon>
        <taxon>Glomeromycetes</taxon>
        <taxon>Diversisporales</taxon>
        <taxon>Diversisporaceae</taxon>
        <taxon>Diversispora</taxon>
    </lineage>
</organism>
<reference evidence="3 4" key="1">
    <citation type="submission" date="2018-08" db="EMBL/GenBank/DDBJ databases">
        <title>Genome and evolution of the arbuscular mycorrhizal fungus Diversispora epigaea (formerly Glomus versiforme) and its bacterial endosymbionts.</title>
        <authorList>
            <person name="Sun X."/>
            <person name="Fei Z."/>
            <person name="Harrison M."/>
        </authorList>
    </citation>
    <scope>NUCLEOTIDE SEQUENCE [LARGE SCALE GENOMIC DNA]</scope>
    <source>
        <strain evidence="3 4">IT104</strain>
    </source>
</reference>
<dbReference type="OrthoDB" id="544350at2759"/>
<proteinExistence type="predicted"/>
<dbReference type="Pfam" id="PF07714">
    <property type="entry name" value="PK_Tyr_Ser-Thr"/>
    <property type="match status" value="1"/>
</dbReference>
<dbReference type="InterPro" id="IPR011009">
    <property type="entry name" value="Kinase-like_dom_sf"/>
</dbReference>
<sequence>MNKFTLDPIFTKKPLSGNPEIDKFLEEFKNNTNFSFQINNNDNNDEISQQNTDKSIRWIPFTEFDNLVEMGKGRSGIVFSAIWNGAPEQKYDLVWNKKRVVLKVLANSGLENLNFLKELRIYYQCMDSFRILPCYGISQQPYTNNYILVMQYASEGDLRKYIEESFIRFDWWQRINMIKDIMLGLKTIHSIGLMHQDFHSGNILRHGYGHDSGNLDTYISDLRINYNNNDDNNNDNDGNKKKRTVFGVLPYIAPEVLHGHQYTKSSDIYSLGIIMWEITAAGKKPFQNLSHDEELARSICNGLRPEIINDTPKCYVNMMRKCWDADPKARPTVEELLEMVREFKDIPQYKRQINKAESQRLKNDWMRDVAKNNNSQHPKAIYSSRRFSFENLPQPKNPIIPEDEDDQDDYSLKDVQLRRRATTTSVKFDNRRINKFAKDRRSVQILSSQQFQNINPVMKYAPQIPPIQAPQRGQLERNNTIIQREHSSRSNTTVRIKPSPIQHIQISNNNNNQEIPTSPTAPVSPRYAPKPSTIANRKVKRKSRTFSVEEKERLKNNNSLISSFLLKNSKFEKLKKL</sequence>
<feature type="region of interest" description="Disordered" evidence="1">
    <location>
        <begin position="506"/>
        <end position="543"/>
    </location>
</feature>
<evidence type="ECO:0000259" key="2">
    <source>
        <dbReference type="PROSITE" id="PS50011"/>
    </source>
</evidence>
<evidence type="ECO:0000313" key="4">
    <source>
        <dbReference type="Proteomes" id="UP000266861"/>
    </source>
</evidence>
<evidence type="ECO:0000313" key="3">
    <source>
        <dbReference type="EMBL" id="RHZ69733.1"/>
    </source>
</evidence>
<dbReference type="GO" id="GO:0005524">
    <property type="term" value="F:ATP binding"/>
    <property type="evidence" value="ECO:0007669"/>
    <property type="project" value="InterPro"/>
</dbReference>
<name>A0A397I9B6_9GLOM</name>
<dbReference type="AlphaFoldDB" id="A0A397I9B6"/>
<dbReference type="SUPFAM" id="SSF56112">
    <property type="entry name" value="Protein kinase-like (PK-like)"/>
    <property type="match status" value="1"/>
</dbReference>
<dbReference type="PANTHER" id="PTHR44329">
    <property type="entry name" value="SERINE/THREONINE-PROTEIN KINASE TNNI3K-RELATED"/>
    <property type="match status" value="1"/>
</dbReference>
<keyword evidence="4" id="KW-1185">Reference proteome</keyword>
<dbReference type="STRING" id="1348612.A0A397I9B6"/>
<comment type="caution">
    <text evidence="3">The sequence shown here is derived from an EMBL/GenBank/DDBJ whole genome shotgun (WGS) entry which is preliminary data.</text>
</comment>